<comment type="caution">
    <text evidence="2">The sequence shown here is derived from an EMBL/GenBank/DDBJ whole genome shotgun (WGS) entry which is preliminary data.</text>
</comment>
<reference evidence="2 3" key="1">
    <citation type="submission" date="2023-11" db="EMBL/GenBank/DDBJ databases">
        <authorList>
            <person name="Okamura Y."/>
        </authorList>
    </citation>
    <scope>NUCLEOTIDE SEQUENCE [LARGE SCALE GENOMIC DNA]</scope>
</reference>
<evidence type="ECO:0000313" key="3">
    <source>
        <dbReference type="Proteomes" id="UP001497472"/>
    </source>
</evidence>
<sequence length="173" mass="19942">MASVLIKKALFSKTNALQKTVGIICNATRNHWNFQYKPGPYPKTPAEREAAAKKYGLTVEEYQPFPEDMGYGDYPNLPDIGAESKDPHYPYDNAELKRNFNEPYHVNAEILGEDRYNISFKPRISVMEQWCWFLGVIGGSIALYYYMEDYKFGRPVTAKQYPQDGPHYSFSSQ</sequence>
<keyword evidence="1" id="KW-0812">Transmembrane</keyword>
<dbReference type="Proteomes" id="UP001497472">
    <property type="component" value="Unassembled WGS sequence"/>
</dbReference>
<proteinExistence type="predicted"/>
<keyword evidence="1" id="KW-1133">Transmembrane helix</keyword>
<dbReference type="EMBL" id="CAVLEF010000010">
    <property type="protein sequence ID" value="CAK1548224.1"/>
    <property type="molecule type" value="Genomic_DNA"/>
</dbReference>
<name>A0AAV1JFV3_9NEOP</name>
<feature type="transmembrane region" description="Helical" evidence="1">
    <location>
        <begin position="130"/>
        <end position="147"/>
    </location>
</feature>
<evidence type="ECO:0000256" key="1">
    <source>
        <dbReference type="SAM" id="Phobius"/>
    </source>
</evidence>
<dbReference type="AlphaFoldDB" id="A0AAV1JFV3"/>
<organism evidence="2 3">
    <name type="scientific">Leptosia nina</name>
    <dbReference type="NCBI Taxonomy" id="320188"/>
    <lineage>
        <taxon>Eukaryota</taxon>
        <taxon>Metazoa</taxon>
        <taxon>Ecdysozoa</taxon>
        <taxon>Arthropoda</taxon>
        <taxon>Hexapoda</taxon>
        <taxon>Insecta</taxon>
        <taxon>Pterygota</taxon>
        <taxon>Neoptera</taxon>
        <taxon>Endopterygota</taxon>
        <taxon>Lepidoptera</taxon>
        <taxon>Glossata</taxon>
        <taxon>Ditrysia</taxon>
        <taxon>Papilionoidea</taxon>
        <taxon>Pieridae</taxon>
        <taxon>Pierinae</taxon>
        <taxon>Leptosia</taxon>
    </lineage>
</organism>
<dbReference type="PANTHER" id="PTHR12840:SF1">
    <property type="entry name" value="NADH DEHYDROGENASE [UBIQUINONE] 1 BETA SUBCOMPLEX SUBUNIT 8, MITOCHONDRIAL"/>
    <property type="match status" value="1"/>
</dbReference>
<dbReference type="GO" id="GO:0005739">
    <property type="term" value="C:mitochondrion"/>
    <property type="evidence" value="ECO:0007669"/>
    <property type="project" value="InterPro"/>
</dbReference>
<evidence type="ECO:0008006" key="4">
    <source>
        <dbReference type="Google" id="ProtNLM"/>
    </source>
</evidence>
<accession>A0AAV1JFV3</accession>
<dbReference type="PANTHER" id="PTHR12840">
    <property type="entry name" value="NADH-UBIQUINONE OXIDOREDUCTASE ASHI SUBUNIT"/>
    <property type="match status" value="1"/>
</dbReference>
<protein>
    <recommendedName>
        <fullName evidence="4">NADH dehydrogenase [ubiquinone] 1 beta subcomplex subunit 8, mitochondrial</fullName>
    </recommendedName>
</protein>
<dbReference type="Pfam" id="PF05821">
    <property type="entry name" value="NDUF_B8"/>
    <property type="match status" value="1"/>
</dbReference>
<gene>
    <name evidence="2" type="ORF">LNINA_LOCUS7641</name>
</gene>
<evidence type="ECO:0000313" key="2">
    <source>
        <dbReference type="EMBL" id="CAK1548224.1"/>
    </source>
</evidence>
<dbReference type="InterPro" id="IPR008699">
    <property type="entry name" value="NDUFB8"/>
</dbReference>
<keyword evidence="3" id="KW-1185">Reference proteome</keyword>
<keyword evidence="1" id="KW-0472">Membrane</keyword>